<dbReference type="EMBL" id="LR797503">
    <property type="protein sequence ID" value="CAB4221003.1"/>
    <property type="molecule type" value="Genomic_DNA"/>
</dbReference>
<dbReference type="Gene3D" id="2.30.33.40">
    <property type="entry name" value="GroES chaperonin"/>
    <property type="match status" value="1"/>
</dbReference>
<name>A0A6J5SZN7_9CAUD</name>
<dbReference type="Pfam" id="PF00166">
    <property type="entry name" value="Cpn10"/>
    <property type="match status" value="1"/>
</dbReference>
<dbReference type="GO" id="GO:0044183">
    <property type="term" value="F:protein folding chaperone"/>
    <property type="evidence" value="ECO:0007669"/>
    <property type="project" value="InterPro"/>
</dbReference>
<proteinExistence type="predicted"/>
<accession>A0A6J5SZN7</accession>
<dbReference type="SUPFAM" id="SSF50129">
    <property type="entry name" value="GroES-like"/>
    <property type="match status" value="1"/>
</dbReference>
<evidence type="ECO:0000313" key="2">
    <source>
        <dbReference type="EMBL" id="CAB4221003.1"/>
    </source>
</evidence>
<dbReference type="InterPro" id="IPR037124">
    <property type="entry name" value="Chaperonin_GroES_sf"/>
</dbReference>
<protein>
    <submittedName>
        <fullName evidence="2">GroES chaperonin family</fullName>
    </submittedName>
</protein>
<evidence type="ECO:0000256" key="1">
    <source>
        <dbReference type="ARBA" id="ARBA00023186"/>
    </source>
</evidence>
<dbReference type="GO" id="GO:0005524">
    <property type="term" value="F:ATP binding"/>
    <property type="evidence" value="ECO:0007669"/>
    <property type="project" value="InterPro"/>
</dbReference>
<dbReference type="InterPro" id="IPR020818">
    <property type="entry name" value="Chaperonin_GroES"/>
</dbReference>
<sequence>MGIPLIHKVKKIIPIGNSILVADMNFKERLTNSGIFIPSDNGKTHGIRPRWARVYAVGPEQKDVDVGQWVLISHGRWTRGVEIEDETGKHTIRRIDPNDMLLLSDEEQYDDTMSTAIHANEVARDR</sequence>
<organism evidence="2">
    <name type="scientific">uncultured Caudovirales phage</name>
    <dbReference type="NCBI Taxonomy" id="2100421"/>
    <lineage>
        <taxon>Viruses</taxon>
        <taxon>Duplodnaviria</taxon>
        <taxon>Heunggongvirae</taxon>
        <taxon>Uroviricota</taxon>
        <taxon>Caudoviricetes</taxon>
        <taxon>Peduoviridae</taxon>
        <taxon>Maltschvirus</taxon>
        <taxon>Maltschvirus maltsch</taxon>
    </lineage>
</organism>
<reference evidence="2" key="1">
    <citation type="submission" date="2020-05" db="EMBL/GenBank/DDBJ databases">
        <authorList>
            <person name="Chiriac C."/>
            <person name="Salcher M."/>
            <person name="Ghai R."/>
            <person name="Kavagutti S V."/>
        </authorList>
    </citation>
    <scope>NUCLEOTIDE SEQUENCE</scope>
</reference>
<keyword evidence="1" id="KW-0143">Chaperone</keyword>
<gene>
    <name evidence="2" type="ORF">UFOVP1636_101</name>
</gene>
<dbReference type="InterPro" id="IPR011032">
    <property type="entry name" value="GroES-like_sf"/>
</dbReference>